<feature type="domain" description="Integral membrane bound transporter" evidence="6">
    <location>
        <begin position="51"/>
        <end position="171"/>
    </location>
</feature>
<keyword evidence="8" id="KW-1185">Reference proteome</keyword>
<dbReference type="Pfam" id="PF13515">
    <property type="entry name" value="FUSC_2"/>
    <property type="match status" value="1"/>
</dbReference>
<evidence type="ECO:0000259" key="6">
    <source>
        <dbReference type="Pfam" id="PF13515"/>
    </source>
</evidence>
<keyword evidence="4 5" id="KW-0472">Membrane</keyword>
<keyword evidence="2 5" id="KW-0812">Transmembrane</keyword>
<sequence length="189" mass="21725">MLSTSMSDLLDMKMMLLLQSEKVMYISKILSCAVIITLLSIIFDKDKTSNFFVWASLTAFSTLQFSRQSKVNFNQIIGNVIGSIIGIVIWVFMTHVSAHHLYYINLEYWFLILGIFVTTLLCIMLNHSEYCGIALSSFLIVTIYDVAHHTIEGALSRIFFCIIGCLIAYLVDFISRQIEQKWLFYKSQD</sequence>
<reference evidence="7 8" key="1">
    <citation type="submission" date="2013-10" db="EMBL/GenBank/DDBJ databases">
        <title>The Genome Sequence of Acinetobacter brisouii CIP 110357.</title>
        <authorList>
            <consortium name="The Broad Institute Genomics Platform"/>
            <consortium name="The Broad Institute Genome Sequencing Center for Infectious Disease"/>
            <person name="Cerqueira G."/>
            <person name="Feldgarden M."/>
            <person name="Courvalin P."/>
            <person name="Grillot-Courvalin C."/>
            <person name="Clermont D."/>
            <person name="Rocha E."/>
            <person name="Yoon E.-J."/>
            <person name="Nemec A."/>
            <person name="Young S.K."/>
            <person name="Zeng Q."/>
            <person name="Gargeya S."/>
            <person name="Fitzgerald M."/>
            <person name="Abouelleil A."/>
            <person name="Alvarado L."/>
            <person name="Berlin A.M."/>
            <person name="Chapman S.B."/>
            <person name="Gainer-Dewar J."/>
            <person name="Goldberg J."/>
            <person name="Gnerre S."/>
            <person name="Griggs A."/>
            <person name="Gujja S."/>
            <person name="Hansen M."/>
            <person name="Howarth C."/>
            <person name="Imamovic A."/>
            <person name="Ireland A."/>
            <person name="Larimer J."/>
            <person name="McCowan C."/>
            <person name="Murphy C."/>
            <person name="Pearson M."/>
            <person name="Poon T.W."/>
            <person name="Priest M."/>
            <person name="Roberts A."/>
            <person name="Saif S."/>
            <person name="Shea T."/>
            <person name="Sykes S."/>
            <person name="Wortman J."/>
            <person name="Nusbaum C."/>
            <person name="Birren B."/>
        </authorList>
    </citation>
    <scope>NUCLEOTIDE SEQUENCE [LARGE SCALE GENOMIC DNA]</scope>
    <source>
        <strain evidence="7 8">CIP 110357</strain>
    </source>
</reference>
<name>V2UPT5_9GAMM</name>
<feature type="transmembrane region" description="Helical" evidence="5">
    <location>
        <begin position="77"/>
        <end position="96"/>
    </location>
</feature>
<evidence type="ECO:0000313" key="8">
    <source>
        <dbReference type="Proteomes" id="UP000018418"/>
    </source>
</evidence>
<feature type="transmembrane region" description="Helical" evidence="5">
    <location>
        <begin position="154"/>
        <end position="174"/>
    </location>
</feature>
<dbReference type="HOGENOM" id="CLU_1522006_0_0_6"/>
<organism evidence="7 8">
    <name type="scientific">Acinetobacter brisouii CIP 110357</name>
    <dbReference type="NCBI Taxonomy" id="1341683"/>
    <lineage>
        <taxon>Bacteria</taxon>
        <taxon>Pseudomonadati</taxon>
        <taxon>Pseudomonadota</taxon>
        <taxon>Gammaproteobacteria</taxon>
        <taxon>Moraxellales</taxon>
        <taxon>Moraxellaceae</taxon>
        <taxon>Acinetobacter</taxon>
    </lineage>
</organism>
<dbReference type="Proteomes" id="UP000018418">
    <property type="component" value="Unassembled WGS sequence"/>
</dbReference>
<feature type="transmembrane region" description="Helical" evidence="5">
    <location>
        <begin position="108"/>
        <end position="125"/>
    </location>
</feature>
<keyword evidence="3 5" id="KW-1133">Transmembrane helix</keyword>
<gene>
    <name evidence="7" type="ORF">P255_02624</name>
</gene>
<dbReference type="AlphaFoldDB" id="V2UPT5"/>
<evidence type="ECO:0000313" key="7">
    <source>
        <dbReference type="EMBL" id="ESK50636.1"/>
    </source>
</evidence>
<comment type="caution">
    <text evidence="7">The sequence shown here is derived from an EMBL/GenBank/DDBJ whole genome shotgun (WGS) entry which is preliminary data.</text>
</comment>
<feature type="transmembrane region" description="Helical" evidence="5">
    <location>
        <begin position="130"/>
        <end position="148"/>
    </location>
</feature>
<proteinExistence type="predicted"/>
<comment type="subcellular location">
    <subcellularLocation>
        <location evidence="1">Membrane</location>
        <topology evidence="1">Multi-pass membrane protein</topology>
    </subcellularLocation>
</comment>
<evidence type="ECO:0000256" key="4">
    <source>
        <dbReference type="ARBA" id="ARBA00023136"/>
    </source>
</evidence>
<feature type="transmembrane region" description="Helical" evidence="5">
    <location>
        <begin position="23"/>
        <end position="43"/>
    </location>
</feature>
<evidence type="ECO:0000256" key="5">
    <source>
        <dbReference type="SAM" id="Phobius"/>
    </source>
</evidence>
<accession>V2UPT5</accession>
<evidence type="ECO:0000256" key="2">
    <source>
        <dbReference type="ARBA" id="ARBA00022692"/>
    </source>
</evidence>
<protein>
    <recommendedName>
        <fullName evidence="6">Integral membrane bound transporter domain-containing protein</fullName>
    </recommendedName>
</protein>
<evidence type="ECO:0000256" key="3">
    <source>
        <dbReference type="ARBA" id="ARBA00022989"/>
    </source>
</evidence>
<dbReference type="GO" id="GO:0016020">
    <property type="term" value="C:membrane"/>
    <property type="evidence" value="ECO:0007669"/>
    <property type="project" value="UniProtKB-SubCell"/>
</dbReference>
<dbReference type="InterPro" id="IPR049453">
    <property type="entry name" value="Memb_transporter_dom"/>
</dbReference>
<evidence type="ECO:0000256" key="1">
    <source>
        <dbReference type="ARBA" id="ARBA00004141"/>
    </source>
</evidence>
<dbReference type="EMBL" id="AYEU01000007">
    <property type="protein sequence ID" value="ESK50636.1"/>
    <property type="molecule type" value="Genomic_DNA"/>
</dbReference>
<dbReference type="PATRIC" id="fig|1341683.3.peg.2592"/>